<dbReference type="GO" id="GO:0003676">
    <property type="term" value="F:nucleic acid binding"/>
    <property type="evidence" value="ECO:0007669"/>
    <property type="project" value="InterPro"/>
</dbReference>
<dbReference type="SUPFAM" id="SSF50978">
    <property type="entry name" value="WD40 repeat-like"/>
    <property type="match status" value="1"/>
</dbReference>
<feature type="region of interest" description="Disordered" evidence="1">
    <location>
        <begin position="794"/>
        <end position="873"/>
    </location>
</feature>
<dbReference type="Gene3D" id="3.30.420.10">
    <property type="entry name" value="Ribonuclease H-like superfamily/Ribonuclease H"/>
    <property type="match status" value="1"/>
</dbReference>
<feature type="compositionally biased region" description="Low complexity" evidence="1">
    <location>
        <begin position="855"/>
        <end position="868"/>
    </location>
</feature>
<proteinExistence type="predicted"/>
<dbReference type="FunFam" id="3.30.420.10:FF:000175">
    <property type="entry name" value="RNA exonuclease 5"/>
    <property type="match status" value="1"/>
</dbReference>
<reference evidence="3 4" key="1">
    <citation type="journal article" date="2024" name="Nat. Commun.">
        <title>Phylogenomics reveals the evolutionary origins of lichenization in chlorophyte algae.</title>
        <authorList>
            <person name="Puginier C."/>
            <person name="Libourel C."/>
            <person name="Otte J."/>
            <person name="Skaloud P."/>
            <person name="Haon M."/>
            <person name="Grisel S."/>
            <person name="Petersen M."/>
            <person name="Berrin J.G."/>
            <person name="Delaux P.M."/>
            <person name="Dal Grande F."/>
            <person name="Keller J."/>
        </authorList>
    </citation>
    <scope>NUCLEOTIDE SEQUENCE [LARGE SCALE GENOMIC DNA]</scope>
    <source>
        <strain evidence="3 4">SAG 2036</strain>
    </source>
</reference>
<evidence type="ECO:0000313" key="4">
    <source>
        <dbReference type="Proteomes" id="UP001465755"/>
    </source>
</evidence>
<dbReference type="GO" id="GO:0000932">
    <property type="term" value="C:P-body"/>
    <property type="evidence" value="ECO:0007669"/>
    <property type="project" value="TreeGrafter"/>
</dbReference>
<dbReference type="SUPFAM" id="SSF54001">
    <property type="entry name" value="Cysteine proteinases"/>
    <property type="match status" value="1"/>
</dbReference>
<evidence type="ECO:0000256" key="1">
    <source>
        <dbReference type="SAM" id="MobiDB-lite"/>
    </source>
</evidence>
<dbReference type="GO" id="GO:0031251">
    <property type="term" value="C:PAN complex"/>
    <property type="evidence" value="ECO:0007669"/>
    <property type="project" value="TreeGrafter"/>
</dbReference>
<dbReference type="InterPro" id="IPR050785">
    <property type="entry name" value="PAN2-PAN3_catalytic_subunit"/>
</dbReference>
<dbReference type="SUPFAM" id="SSF53098">
    <property type="entry name" value="Ribonuclease H-like"/>
    <property type="match status" value="1"/>
</dbReference>
<dbReference type="EMBL" id="JALJOQ010000113">
    <property type="protein sequence ID" value="KAK9796711.1"/>
    <property type="molecule type" value="Genomic_DNA"/>
</dbReference>
<dbReference type="PANTHER" id="PTHR15728">
    <property type="entry name" value="DEADENYLATION COMPLEX CATALYTIC SUBUNIT PAN2"/>
    <property type="match status" value="1"/>
</dbReference>
<name>A0AAW1NW31_9CHLO</name>
<dbReference type="Proteomes" id="UP001465755">
    <property type="component" value="Unassembled WGS sequence"/>
</dbReference>
<dbReference type="GO" id="GO:0000289">
    <property type="term" value="P:nuclear-transcribed mRNA poly(A) tail shortening"/>
    <property type="evidence" value="ECO:0007669"/>
    <property type="project" value="TreeGrafter"/>
</dbReference>
<dbReference type="Pfam" id="PF20770">
    <property type="entry name" value="PAN2_N"/>
    <property type="match status" value="1"/>
</dbReference>
<comment type="caution">
    <text evidence="3">The sequence shown here is derived from an EMBL/GenBank/DDBJ whole genome shotgun (WGS) entry which is preliminary data.</text>
</comment>
<feature type="region of interest" description="Disordered" evidence="1">
    <location>
        <begin position="887"/>
        <end position="909"/>
    </location>
</feature>
<feature type="region of interest" description="Disordered" evidence="1">
    <location>
        <begin position="524"/>
        <end position="564"/>
    </location>
</feature>
<dbReference type="InterPro" id="IPR028881">
    <property type="entry name" value="PAN2_UCH_dom"/>
</dbReference>
<dbReference type="PANTHER" id="PTHR15728:SF0">
    <property type="entry name" value="PAN2-PAN3 DEADENYLATION COMPLEX CATALYTIC SUBUNIT PAN2"/>
    <property type="match status" value="1"/>
</dbReference>
<dbReference type="InterPro" id="IPR038765">
    <property type="entry name" value="Papain-like_cys_pep_sf"/>
</dbReference>
<dbReference type="InterPro" id="IPR012337">
    <property type="entry name" value="RNaseH-like_sf"/>
</dbReference>
<accession>A0AAW1NW31</accession>
<keyword evidence="4" id="KW-1185">Reference proteome</keyword>
<dbReference type="Pfam" id="PF13423">
    <property type="entry name" value="UCH_1"/>
    <property type="match status" value="1"/>
</dbReference>
<dbReference type="Pfam" id="PF00929">
    <property type="entry name" value="RNase_T"/>
    <property type="match status" value="1"/>
</dbReference>
<gene>
    <name evidence="3" type="ORF">WJX73_008700</name>
</gene>
<dbReference type="CDD" id="cd06143">
    <property type="entry name" value="PAN2_exo"/>
    <property type="match status" value="1"/>
</dbReference>
<feature type="compositionally biased region" description="Low complexity" evidence="1">
    <location>
        <begin position="547"/>
        <end position="557"/>
    </location>
</feature>
<feature type="compositionally biased region" description="Low complexity" evidence="1">
    <location>
        <begin position="820"/>
        <end position="842"/>
    </location>
</feature>
<dbReference type="InterPro" id="IPR013520">
    <property type="entry name" value="Ribonucl_H"/>
</dbReference>
<feature type="domain" description="Exonuclease" evidence="2">
    <location>
        <begin position="1010"/>
        <end position="1189"/>
    </location>
</feature>
<dbReference type="GO" id="GO:0004535">
    <property type="term" value="F:poly(A)-specific ribonuclease activity"/>
    <property type="evidence" value="ECO:0007669"/>
    <property type="project" value="TreeGrafter"/>
</dbReference>
<protein>
    <recommendedName>
        <fullName evidence="2">Exonuclease domain-containing protein</fullName>
    </recommendedName>
</protein>
<dbReference type="InterPro" id="IPR036322">
    <property type="entry name" value="WD40_repeat_dom_sf"/>
</dbReference>
<dbReference type="InterPro" id="IPR048841">
    <property type="entry name" value="PAN2_N"/>
</dbReference>
<dbReference type="AlphaFoldDB" id="A0AAW1NW31"/>
<feature type="region of interest" description="Disordered" evidence="1">
    <location>
        <begin position="737"/>
        <end position="781"/>
    </location>
</feature>
<sequence length="1217" mass="130409">MHEQALREISLASLSLQTLDPVSNVAFSTREELLWSGTSTGRIHVQAVPSLQQYSTVQAHKHAISSMVALGPNLLTVSSAAVRLHASSGLPCWTYSDLPAAPGACSPDVQSSGRALVGLQNGSILTLDISTGQCSSQADTGCSGITRMQAPTGHGLVALGTSSGQVALADPQSGMKATSPLTAHAGGLLALDCREDLLVTCGMGMRLGQAVADSYVKVFDVRVLPRMLGSYPFTGGTPALLRFHPKFSSTLLVASAKGAFTLADVNGPAFHPSYQVSTEGDLLTCIAISTSGEAIAFGGSGGYVHLWSMQDHPRVNLSSSRLVMPAFNPPVATPLREEDSFANAATYPSQEGSLLSEAPEWDAAVRNWMKCPPRIIHASLQASMKQRDFVGHNRTRFVGLENDIANCYANSLLQVLYFIPAMRQALLTTIPDANTEFSLVDELALLVRMLSTARGGAVAASNVLRALRQSRQAAALGLLEGHAQASHGNTDIEVEANKDRNLRTQCLGGDRALATRDVRTFQVDLQYPPAKERPTSQPSPKPKSKQPKAAPAAQLQPGYPLPAFAPGASRPQFAELLTASLHQRNETRAWFDEAHGYQYVQQSRLPVGLPQVLAVSCGMFDRQDVVWWQPWQDTASAEEQQERPWLPFAIQVRASPGEEGAVSIWEGDDAAELEQRAADASATDPAMWATYELTALVAHIQAEDSDASDALAAEGHLVAHIKVLPAYASSAHGVAASPLASESPGQSPMQPFIATRAPSNPLMGRRRSFSATPTSRRPSQDVVEAAIDQLSADAQPNTQEATAESGLPQLPETLSDEQSTPRSQLSSASSLDSATAAGLATDDPGESRGLEETSEGNAAGAEQQAEASEMGRLPSFPATFKRLTLSAERTSSSQHLAPSSATRPSSAHTASQTAGAQWVLFNDICILAEDAKDVRQLHGSSVVPCLLYYTQVNTLQGLAARRPASPPAPVLTPQQFQRLSNAAPLQGLKAGMEKPTFQPLAGHEMPVRGMLLALDAEFVALSMPSKTQGGLHARPARLALGRVSVVRGAGPQAGLPLLDDYIRASEPVADHLTKYSGIKEGDLDPALSRKRLVTAKAAYLKLRYLVDCGCVFIGHGLKKDFRMINIIVPPEQVLDTVELFHFKRQRKLSLRFLAAYLLQSDIQSATHDSIEDARTALLLYKEYEKHVTAGTLRDKLLEIYRWGKQHGWDATALIKKP</sequence>
<dbReference type="InterPro" id="IPR036397">
    <property type="entry name" value="RNaseH_sf"/>
</dbReference>
<organism evidence="3 4">
    <name type="scientific">Symbiochloris irregularis</name>
    <dbReference type="NCBI Taxonomy" id="706552"/>
    <lineage>
        <taxon>Eukaryota</taxon>
        <taxon>Viridiplantae</taxon>
        <taxon>Chlorophyta</taxon>
        <taxon>core chlorophytes</taxon>
        <taxon>Trebouxiophyceae</taxon>
        <taxon>Trebouxiales</taxon>
        <taxon>Trebouxiaceae</taxon>
        <taxon>Symbiochloris</taxon>
    </lineage>
</organism>
<evidence type="ECO:0000313" key="3">
    <source>
        <dbReference type="EMBL" id="KAK9796711.1"/>
    </source>
</evidence>
<dbReference type="InterPro" id="IPR015943">
    <property type="entry name" value="WD40/YVTN_repeat-like_dom_sf"/>
</dbReference>
<dbReference type="Gene3D" id="3.90.70.10">
    <property type="entry name" value="Cysteine proteinases"/>
    <property type="match status" value="1"/>
</dbReference>
<dbReference type="SMART" id="SM00479">
    <property type="entry name" value="EXOIII"/>
    <property type="match status" value="1"/>
</dbReference>
<evidence type="ECO:0000259" key="2">
    <source>
        <dbReference type="SMART" id="SM00479"/>
    </source>
</evidence>
<dbReference type="Gene3D" id="2.130.10.10">
    <property type="entry name" value="YVTN repeat-like/Quinoprotein amine dehydrogenase"/>
    <property type="match status" value="1"/>
</dbReference>